<protein>
    <submittedName>
        <fullName evidence="4">Tetratricopeptide repeat protein</fullName>
    </submittedName>
</protein>
<feature type="repeat" description="TPR" evidence="3">
    <location>
        <begin position="287"/>
        <end position="320"/>
    </location>
</feature>
<dbReference type="PANTHER" id="PTHR44858:SF1">
    <property type="entry name" value="UDP-N-ACETYLGLUCOSAMINE--PEPTIDE N-ACETYLGLUCOSAMINYLTRANSFERASE SPINDLY-RELATED"/>
    <property type="match status" value="1"/>
</dbReference>
<evidence type="ECO:0000313" key="5">
    <source>
        <dbReference type="Proteomes" id="UP000656244"/>
    </source>
</evidence>
<dbReference type="AlphaFoldDB" id="A0A923HEI5"/>
<proteinExistence type="predicted"/>
<dbReference type="Gene3D" id="1.25.40.10">
    <property type="entry name" value="Tetratricopeptide repeat domain"/>
    <property type="match status" value="3"/>
</dbReference>
<dbReference type="Pfam" id="PF00515">
    <property type="entry name" value="TPR_1"/>
    <property type="match status" value="1"/>
</dbReference>
<dbReference type="InterPro" id="IPR011990">
    <property type="entry name" value="TPR-like_helical_dom_sf"/>
</dbReference>
<dbReference type="PANTHER" id="PTHR44858">
    <property type="entry name" value="TETRATRICOPEPTIDE REPEAT PROTEIN 6"/>
    <property type="match status" value="1"/>
</dbReference>
<organism evidence="4 5">
    <name type="scientific">Hyunsoonleella aquatilis</name>
    <dbReference type="NCBI Taxonomy" id="2762758"/>
    <lineage>
        <taxon>Bacteria</taxon>
        <taxon>Pseudomonadati</taxon>
        <taxon>Bacteroidota</taxon>
        <taxon>Flavobacteriia</taxon>
        <taxon>Flavobacteriales</taxon>
        <taxon>Flavobacteriaceae</taxon>
    </lineage>
</organism>
<comment type="caution">
    <text evidence="4">The sequence shown here is derived from an EMBL/GenBank/DDBJ whole genome shotgun (WGS) entry which is preliminary data.</text>
</comment>
<dbReference type="RefSeq" id="WP_186561985.1">
    <property type="nucleotide sequence ID" value="NZ_JACNMF010000003.1"/>
</dbReference>
<dbReference type="PROSITE" id="PS50005">
    <property type="entry name" value="TPR"/>
    <property type="match status" value="2"/>
</dbReference>
<keyword evidence="2 3" id="KW-0802">TPR repeat</keyword>
<name>A0A923HEI5_9FLAO</name>
<gene>
    <name evidence="4" type="ORF">H7U19_10190</name>
</gene>
<dbReference type="PROSITE" id="PS50293">
    <property type="entry name" value="TPR_REGION"/>
    <property type="match status" value="1"/>
</dbReference>
<keyword evidence="5" id="KW-1185">Reference proteome</keyword>
<feature type="repeat" description="TPR" evidence="3">
    <location>
        <begin position="219"/>
        <end position="252"/>
    </location>
</feature>
<dbReference type="InterPro" id="IPR019734">
    <property type="entry name" value="TPR_rpt"/>
</dbReference>
<evidence type="ECO:0000256" key="1">
    <source>
        <dbReference type="ARBA" id="ARBA00022737"/>
    </source>
</evidence>
<sequence>MRKQIILGLAFSVGIFSFAQKKELKTAEKAIKQNNFAEAKAALAQVEPMLGSMEDDLKAKYHYLNGLALYSNGAANNADLDKALASFKKSEGEYKKEVNEVKNDMLSKILEKGNKAYENKKYGPASSYFEKLYGISKKDTIYLYYAAATAVNIPDYDRALKLYEKLKQLGYTGITKQLYAVNVATGEKESFPNDAIRKASVASKTHKDPTDEMSESKRGEIVKNVALIYVSQGDDDKAIKAMEDARTENPEDVGLVISEANIHYKMGNTEKFQELLKKATEMEPDNAELQYNLGVIAAESDHPEEAKAYYKRAIELNPDYVNAYINSAVLVLSEESKIIEQMNNLGSSAADDRKYEELKEKRQSIYKEAIPYLEKALEINPKSENAATTLMNIYSVLGETDKYKAMKAKVEAMGG</sequence>
<keyword evidence="1" id="KW-0677">Repeat</keyword>
<dbReference type="InterPro" id="IPR050498">
    <property type="entry name" value="Ycf3"/>
</dbReference>
<dbReference type="SUPFAM" id="SSF48452">
    <property type="entry name" value="TPR-like"/>
    <property type="match status" value="2"/>
</dbReference>
<dbReference type="Proteomes" id="UP000656244">
    <property type="component" value="Unassembled WGS sequence"/>
</dbReference>
<evidence type="ECO:0000256" key="2">
    <source>
        <dbReference type="ARBA" id="ARBA00022803"/>
    </source>
</evidence>
<dbReference type="SMART" id="SM00028">
    <property type="entry name" value="TPR"/>
    <property type="match status" value="4"/>
</dbReference>
<accession>A0A923HEI5</accession>
<reference evidence="4" key="1">
    <citation type="submission" date="2020-08" db="EMBL/GenBank/DDBJ databases">
        <title>Hyunsoonleella sp. strain SJ7 genome sequencing and assembly.</title>
        <authorList>
            <person name="Kim I."/>
        </authorList>
    </citation>
    <scope>NUCLEOTIDE SEQUENCE</scope>
    <source>
        <strain evidence="4">SJ7</strain>
    </source>
</reference>
<evidence type="ECO:0000313" key="4">
    <source>
        <dbReference type="EMBL" id="MBC3758773.1"/>
    </source>
</evidence>
<dbReference type="Pfam" id="PF13181">
    <property type="entry name" value="TPR_8"/>
    <property type="match status" value="2"/>
</dbReference>
<dbReference type="EMBL" id="JACNMF010000003">
    <property type="protein sequence ID" value="MBC3758773.1"/>
    <property type="molecule type" value="Genomic_DNA"/>
</dbReference>
<evidence type="ECO:0000256" key="3">
    <source>
        <dbReference type="PROSITE-ProRule" id="PRU00339"/>
    </source>
</evidence>